<dbReference type="RefSeq" id="XP_040759782.1">
    <property type="nucleotide sequence ID" value="XM_040905905.1"/>
</dbReference>
<dbReference type="OrthoDB" id="3169018at2759"/>
<organism evidence="2 3">
    <name type="scientific">Laetiporus sulphureus 93-53</name>
    <dbReference type="NCBI Taxonomy" id="1314785"/>
    <lineage>
        <taxon>Eukaryota</taxon>
        <taxon>Fungi</taxon>
        <taxon>Dikarya</taxon>
        <taxon>Basidiomycota</taxon>
        <taxon>Agaricomycotina</taxon>
        <taxon>Agaricomycetes</taxon>
        <taxon>Polyporales</taxon>
        <taxon>Laetiporus</taxon>
    </lineage>
</organism>
<dbReference type="Gene3D" id="1.25.40.10">
    <property type="entry name" value="Tetratricopeptide repeat domain"/>
    <property type="match status" value="4"/>
</dbReference>
<protein>
    <submittedName>
        <fullName evidence="2">TPR-like protein</fullName>
    </submittedName>
</protein>
<evidence type="ECO:0000313" key="2">
    <source>
        <dbReference type="EMBL" id="KZT02042.1"/>
    </source>
</evidence>
<name>A0A165C1P0_9APHY</name>
<dbReference type="InterPro" id="IPR024983">
    <property type="entry name" value="CHAT_dom"/>
</dbReference>
<feature type="domain" description="CHAT" evidence="1">
    <location>
        <begin position="993"/>
        <end position="1270"/>
    </location>
</feature>
<dbReference type="GeneID" id="63822934"/>
<dbReference type="AlphaFoldDB" id="A0A165C1P0"/>
<gene>
    <name evidence="2" type="ORF">LAESUDRAFT_685830</name>
</gene>
<evidence type="ECO:0000313" key="3">
    <source>
        <dbReference type="Proteomes" id="UP000076871"/>
    </source>
</evidence>
<dbReference type="EMBL" id="KV427656">
    <property type="protein sequence ID" value="KZT02042.1"/>
    <property type="molecule type" value="Genomic_DNA"/>
</dbReference>
<dbReference type="STRING" id="1314785.A0A165C1P0"/>
<sequence>MTISALNDSVRLTSEVHPLHQHRLGMLAQALSDRADRTRTRRDLDRAISIYEKIISPSDLLSRAGNLTQLGFLLLSRFELCGDAADLQQAIDAGEKAVASIPDAHDDKPGYLSNYGHILLRRFELLGEQSDIEKTINTHRAAIRLTKDDSEELPGRLQHLGNAYTRRFLRFGDTVDIDAAVTAYENAIQLTPDDQNKATYLGSLGMALKYRFDQSGELNEIRRAISVLEAAVGGTGEDDRRMSQRLDNLAISLISRFKRLGESVDIDRAVEMHEKVLRSTTEDHAARYSYMNHLGVALLSRFQRFRELTDIDRAVSIIEESTRLIPDRHVDRHEYFNSLGTAFLGRFERTSKMPDIDSAITAFKMALQMAPKGHTGRSKCLSNLGTSCLRRFEYLGNISDVEEAIFAHTEALSLVPDGHSDKALFSNNLGISFLRRFDLLGNLKDIDRAIDAHQNAVNHAPDGHPDKPVHMSNLPESLLARYGYHGSLEDIDKAISLEEGSISITPADYAQKAERLVGLANALSARFKLLGETADINRAIDTHTEAIRLTPCDHADLHLWHNNLANAYMLRAKGLSDFDNAVSHHQLALQLTSPGHRDRATRLNNAGVAHYRRYQLSGDQQDLLDAITMQSEAAHSTSDDDMDKSMWLMNLGASYARRFHQSGSVGDIDQAITTLKSAVRLIPEGHARKPGCLHSLAVALMERYERLPKEPEVNDLDVAILHFREAALSTNGEPEHRFDAALGWARAVSQHKRDDVAQSLDGYATALDLMPRLAWVGQTINARHARLASFGKIANEAAAVAINANRVELALEWLEQARAIVWGQLMHLRTPMDDLRTMAPELAKDLERISKALDEAGTRSLSDGGRKKVPCTIEQATQQHHRWAEEWERLVSEARQLPGLEGFLRPKSSADILGALRCGPIVILNVHVLRCDALIVNGGSNDITLVPLSLRQHGIYRLQSALERFLTNSGIRKRDDRGAQMVSTDYKTVDSILSELWASIVQPVLQKLGYSVSDPPRLWWCPTGPLAFLPLHAAGKYTTNDPGFKTSDYVASSYTPTLAALKLEDKAPAAKGDFRGLLTISQSATLPNASVEVDKVRQLASSVNISSYALDDAEGTADAVLENLKQYSWVHLACHGVQNKSEPTKSSFILHGGSLKLSQIISQSYDSADFAFLSACQTATGAEDIPEEAAHLAAGMLAAGYRSVIATMWSILDRDAPLVAEEVYRRLLSRPDPDSSEAALALHHGIKRLRENYTKSDGKSFSWVPFIHVGI</sequence>
<dbReference type="PANTHER" id="PTHR19959">
    <property type="entry name" value="KINESIN LIGHT CHAIN"/>
    <property type="match status" value="1"/>
</dbReference>
<dbReference type="SUPFAM" id="SSF81901">
    <property type="entry name" value="HCP-like"/>
    <property type="match status" value="1"/>
</dbReference>
<dbReference type="Proteomes" id="UP000076871">
    <property type="component" value="Unassembled WGS sequence"/>
</dbReference>
<dbReference type="InParanoid" id="A0A165C1P0"/>
<accession>A0A165C1P0</accession>
<keyword evidence="3" id="KW-1185">Reference proteome</keyword>
<proteinExistence type="predicted"/>
<evidence type="ECO:0000259" key="1">
    <source>
        <dbReference type="Pfam" id="PF12770"/>
    </source>
</evidence>
<reference evidence="2 3" key="1">
    <citation type="journal article" date="2016" name="Mol. Biol. Evol.">
        <title>Comparative Genomics of Early-Diverging Mushroom-Forming Fungi Provides Insights into the Origins of Lignocellulose Decay Capabilities.</title>
        <authorList>
            <person name="Nagy L.G."/>
            <person name="Riley R."/>
            <person name="Tritt A."/>
            <person name="Adam C."/>
            <person name="Daum C."/>
            <person name="Floudas D."/>
            <person name="Sun H."/>
            <person name="Yadav J.S."/>
            <person name="Pangilinan J."/>
            <person name="Larsson K.H."/>
            <person name="Matsuura K."/>
            <person name="Barry K."/>
            <person name="Labutti K."/>
            <person name="Kuo R."/>
            <person name="Ohm R.A."/>
            <person name="Bhattacharya S.S."/>
            <person name="Shirouzu T."/>
            <person name="Yoshinaga Y."/>
            <person name="Martin F.M."/>
            <person name="Grigoriev I.V."/>
            <person name="Hibbett D.S."/>
        </authorList>
    </citation>
    <scope>NUCLEOTIDE SEQUENCE [LARGE SCALE GENOMIC DNA]</scope>
    <source>
        <strain evidence="2 3">93-53</strain>
    </source>
</reference>
<dbReference type="PANTHER" id="PTHR19959:SF119">
    <property type="entry name" value="FUNGAL LIPASE-LIKE DOMAIN-CONTAINING PROTEIN"/>
    <property type="match status" value="1"/>
</dbReference>
<dbReference type="SUPFAM" id="SSF48452">
    <property type="entry name" value="TPR-like"/>
    <property type="match status" value="2"/>
</dbReference>
<dbReference type="Pfam" id="PF12770">
    <property type="entry name" value="CHAT"/>
    <property type="match status" value="1"/>
</dbReference>
<dbReference type="InterPro" id="IPR011990">
    <property type="entry name" value="TPR-like_helical_dom_sf"/>
</dbReference>
<feature type="non-terminal residue" evidence="2">
    <location>
        <position position="1271"/>
    </location>
</feature>